<evidence type="ECO:0000313" key="2">
    <source>
        <dbReference type="Proteomes" id="UP000464524"/>
    </source>
</evidence>
<dbReference type="InterPro" id="IPR007351">
    <property type="entry name" value="YjbR"/>
</dbReference>
<evidence type="ECO:0000313" key="1">
    <source>
        <dbReference type="EMBL" id="QHJ10671.1"/>
    </source>
</evidence>
<sequence>MYGRFPMTAFSIKLTKNQAVVKSSRLVGEKARQWLLDFPETIEDFPFGPDVAVYKVKGKMFATLAFGAVSRHNQASEADDKQEYRMNLKCDPQEAIMLRDVFSAVLPGYHMNKQHWNTVILDGSLPEGELQRMILNSYKLVVNKLPKKEQMSLLLHL</sequence>
<dbReference type="KEGG" id="pmes:FX988_00891"/>
<dbReference type="Gene3D" id="3.90.1150.30">
    <property type="match status" value="1"/>
</dbReference>
<proteinExistence type="predicted"/>
<dbReference type="Proteomes" id="UP000464524">
    <property type="component" value="Chromosome"/>
</dbReference>
<dbReference type="PANTHER" id="PTHR35145">
    <property type="entry name" value="CYTOPLASMIC PROTEIN-RELATED"/>
    <property type="match status" value="1"/>
</dbReference>
<evidence type="ECO:0008006" key="3">
    <source>
        <dbReference type="Google" id="ProtNLM"/>
    </source>
</evidence>
<dbReference type="SUPFAM" id="SSF142906">
    <property type="entry name" value="YjbR-like"/>
    <property type="match status" value="1"/>
</dbReference>
<dbReference type="InterPro" id="IPR038056">
    <property type="entry name" value="YjbR-like_sf"/>
</dbReference>
<dbReference type="AlphaFoldDB" id="A0A857JI78"/>
<keyword evidence="2" id="KW-1185">Reference proteome</keyword>
<dbReference type="EMBL" id="CP047656">
    <property type="protein sequence ID" value="QHJ10671.1"/>
    <property type="molecule type" value="Genomic_DNA"/>
</dbReference>
<dbReference type="Pfam" id="PF04237">
    <property type="entry name" value="YjbR"/>
    <property type="match status" value="1"/>
</dbReference>
<reference evidence="1 2" key="1">
    <citation type="submission" date="2019-12" db="EMBL/GenBank/DDBJ databases">
        <title>Genome sequencing and assembly of endphytes of Porphyra tenera.</title>
        <authorList>
            <person name="Park J.M."/>
            <person name="Shin R."/>
            <person name="Jo S.H."/>
        </authorList>
    </citation>
    <scope>NUCLEOTIDE SEQUENCE [LARGE SCALE GENOMIC DNA]</scope>
    <source>
        <strain evidence="1 2">GPM4</strain>
    </source>
</reference>
<dbReference type="PANTHER" id="PTHR35145:SF1">
    <property type="entry name" value="CYTOPLASMIC PROTEIN"/>
    <property type="match status" value="1"/>
</dbReference>
<dbReference type="InterPro" id="IPR058532">
    <property type="entry name" value="YjbR/MT2646/Rv2570-like"/>
</dbReference>
<organism evidence="1 2">
    <name type="scientific">Paraglaciecola mesophila</name>
    <dbReference type="NCBI Taxonomy" id="197222"/>
    <lineage>
        <taxon>Bacteria</taxon>
        <taxon>Pseudomonadati</taxon>
        <taxon>Pseudomonadota</taxon>
        <taxon>Gammaproteobacteria</taxon>
        <taxon>Alteromonadales</taxon>
        <taxon>Alteromonadaceae</taxon>
        <taxon>Paraglaciecola</taxon>
    </lineage>
</organism>
<accession>A0A857JI78</accession>
<name>A0A857JI78_9ALTE</name>
<protein>
    <recommendedName>
        <fullName evidence="3">MmcQ-like protein</fullName>
    </recommendedName>
</protein>
<gene>
    <name evidence="1" type="ORF">FX988_00891</name>
</gene>